<gene>
    <name evidence="3" type="ORF">KGD84_03815</name>
</gene>
<dbReference type="Gene3D" id="3.30.2140.10">
    <property type="entry name" value="Arylamine N-acetyltransferase"/>
    <property type="match status" value="1"/>
</dbReference>
<name>A0ABX8BT05_9ACTN</name>
<dbReference type="Proteomes" id="UP000676079">
    <property type="component" value="Chromosome"/>
</dbReference>
<evidence type="ECO:0000256" key="2">
    <source>
        <dbReference type="RuleBase" id="RU003452"/>
    </source>
</evidence>
<evidence type="ECO:0000313" key="4">
    <source>
        <dbReference type="Proteomes" id="UP000676079"/>
    </source>
</evidence>
<accession>A0ABX8BT05</accession>
<dbReference type="InterPro" id="IPR001447">
    <property type="entry name" value="Arylamine_N-AcTrfase"/>
</dbReference>
<dbReference type="InterPro" id="IPR038765">
    <property type="entry name" value="Papain-like_cys_pep_sf"/>
</dbReference>
<dbReference type="PANTHER" id="PTHR11786:SF0">
    <property type="entry name" value="ARYLAMINE N-ACETYLTRANSFERASE 4-RELATED"/>
    <property type="match status" value="1"/>
</dbReference>
<reference evidence="3 4" key="1">
    <citation type="submission" date="2021-05" db="EMBL/GenBank/DDBJ databases">
        <title>Direct Submission.</title>
        <authorList>
            <person name="Li K."/>
            <person name="Gao J."/>
        </authorList>
    </citation>
    <scope>NUCLEOTIDE SEQUENCE [LARGE SCALE GENOMIC DNA]</scope>
    <source>
        <strain evidence="3 4">Mg02</strain>
    </source>
</reference>
<dbReference type="Gene3D" id="2.40.128.150">
    <property type="entry name" value="Cysteine proteinases"/>
    <property type="match status" value="1"/>
</dbReference>
<dbReference type="EMBL" id="CP074133">
    <property type="protein sequence ID" value="QUX23513.1"/>
    <property type="molecule type" value="Genomic_DNA"/>
</dbReference>
<evidence type="ECO:0000256" key="1">
    <source>
        <dbReference type="ARBA" id="ARBA00006547"/>
    </source>
</evidence>
<sequence length="272" mass="29249">MDIGAYLERIGHTGPVRADAATLAAVHRAQLGTVPYENLDIQAGLVPSLHPDDLFDKIVRRRRGGYCYELNSLLALVLEDIGLEVTRVRGAVGPRDAEPPEWANHLALLVRADGRLWVADAGLGDGFLEPLPLEPGRYRQGPFTYTVEPGGDGTTWWIGHHGKAAVPGYLLDTEPRSAAYFEPYHRAKATSPESVFVRTLVAQRPFPDGSLTLRGNALTELAPVGKNTVLLPDAAAFAEVLSDRFGLTPDGADTAALFAKASAQTAEHLARG</sequence>
<proteinExistence type="inferred from homology"/>
<dbReference type="PANTHER" id="PTHR11786">
    <property type="entry name" value="N-HYDROXYARYLAMINE O-ACETYLTRANSFERASE"/>
    <property type="match status" value="1"/>
</dbReference>
<evidence type="ECO:0000313" key="3">
    <source>
        <dbReference type="EMBL" id="QUX23513.1"/>
    </source>
</evidence>
<dbReference type="PRINTS" id="PR01543">
    <property type="entry name" value="ANATRNSFRASE"/>
</dbReference>
<protein>
    <submittedName>
        <fullName evidence="3">Arylamine N-acetyltransferase</fullName>
    </submittedName>
</protein>
<comment type="similarity">
    <text evidence="1 2">Belongs to the arylamine N-acetyltransferase family.</text>
</comment>
<dbReference type="SUPFAM" id="SSF54001">
    <property type="entry name" value="Cysteine proteinases"/>
    <property type="match status" value="1"/>
</dbReference>
<keyword evidence="4" id="KW-1185">Reference proteome</keyword>
<organism evidence="3 4">
    <name type="scientific">Nocardiopsis changdeensis</name>
    <dbReference type="NCBI Taxonomy" id="2831969"/>
    <lineage>
        <taxon>Bacteria</taxon>
        <taxon>Bacillati</taxon>
        <taxon>Actinomycetota</taxon>
        <taxon>Actinomycetes</taxon>
        <taxon>Streptosporangiales</taxon>
        <taxon>Nocardiopsidaceae</taxon>
        <taxon>Nocardiopsis</taxon>
    </lineage>
</organism>
<dbReference type="RefSeq" id="WP_220564736.1">
    <property type="nucleotide sequence ID" value="NZ_CP074133.1"/>
</dbReference>
<dbReference type="Pfam" id="PF00797">
    <property type="entry name" value="Acetyltransf_2"/>
    <property type="match status" value="1"/>
</dbReference>